<evidence type="ECO:0000256" key="1">
    <source>
        <dbReference type="SAM" id="MobiDB-lite"/>
    </source>
</evidence>
<dbReference type="InterPro" id="IPR036140">
    <property type="entry name" value="PFN_sf"/>
</dbReference>
<keyword evidence="3" id="KW-1185">Reference proteome</keyword>
<feature type="region of interest" description="Disordered" evidence="1">
    <location>
        <begin position="124"/>
        <end position="165"/>
    </location>
</feature>
<sequence>MMSWAEFLSHLLQSSHKVDKAAVFNTQGQPLATTEDLHVSDSDGRAILHCLKDPARSLTCITIDETTFRCFQGNDNALVGMATNRKGRVLVARLTEEALVVVMGLSAGHGSFLFEVQKNLKERTRRQMAPQGPVSGAGATSQQAMSPTDKKLFIPPPSSPVGQEQVLVQLHD</sequence>
<dbReference type="AlphaFoldDB" id="A0AAN9B600"/>
<evidence type="ECO:0000313" key="2">
    <source>
        <dbReference type="EMBL" id="KAK7099945.1"/>
    </source>
</evidence>
<accession>A0AAN9B600</accession>
<dbReference type="EMBL" id="JBAMIC010000011">
    <property type="protein sequence ID" value="KAK7099945.1"/>
    <property type="molecule type" value="Genomic_DNA"/>
</dbReference>
<organism evidence="2 3">
    <name type="scientific">Littorina saxatilis</name>
    <dbReference type="NCBI Taxonomy" id="31220"/>
    <lineage>
        <taxon>Eukaryota</taxon>
        <taxon>Metazoa</taxon>
        <taxon>Spiralia</taxon>
        <taxon>Lophotrochozoa</taxon>
        <taxon>Mollusca</taxon>
        <taxon>Gastropoda</taxon>
        <taxon>Caenogastropoda</taxon>
        <taxon>Littorinimorpha</taxon>
        <taxon>Littorinoidea</taxon>
        <taxon>Littorinidae</taxon>
        <taxon>Littorina</taxon>
    </lineage>
</organism>
<comment type="caution">
    <text evidence="2">The sequence shown here is derived from an EMBL/GenBank/DDBJ whole genome shotgun (WGS) entry which is preliminary data.</text>
</comment>
<gene>
    <name evidence="2" type="ORF">V1264_022969</name>
</gene>
<reference evidence="2 3" key="1">
    <citation type="submission" date="2024-02" db="EMBL/GenBank/DDBJ databases">
        <title>Chromosome-scale genome assembly of the rough periwinkle Littorina saxatilis.</title>
        <authorList>
            <person name="De Jode A."/>
            <person name="Faria R."/>
            <person name="Formenti G."/>
            <person name="Sims Y."/>
            <person name="Smith T.P."/>
            <person name="Tracey A."/>
            <person name="Wood J.M.D."/>
            <person name="Zagrodzka Z.B."/>
            <person name="Johannesson K."/>
            <person name="Butlin R.K."/>
            <person name="Leder E.H."/>
        </authorList>
    </citation>
    <scope>NUCLEOTIDE SEQUENCE [LARGE SCALE GENOMIC DNA]</scope>
    <source>
        <strain evidence="2">Snail1</strain>
        <tissue evidence="2">Muscle</tissue>
    </source>
</reference>
<dbReference type="Proteomes" id="UP001374579">
    <property type="component" value="Unassembled WGS sequence"/>
</dbReference>
<dbReference type="SUPFAM" id="SSF55770">
    <property type="entry name" value="Profilin (actin-binding protein)"/>
    <property type="match status" value="1"/>
</dbReference>
<proteinExistence type="predicted"/>
<dbReference type="InterPro" id="IPR048278">
    <property type="entry name" value="PFN"/>
</dbReference>
<dbReference type="Pfam" id="PF00235">
    <property type="entry name" value="Profilin"/>
    <property type="match status" value="1"/>
</dbReference>
<dbReference type="Gene3D" id="3.30.450.30">
    <property type="entry name" value="Dynein light chain 2a, cytoplasmic"/>
    <property type="match status" value="1"/>
</dbReference>
<name>A0AAN9B600_9CAEN</name>
<dbReference type="GO" id="GO:0003779">
    <property type="term" value="F:actin binding"/>
    <property type="evidence" value="ECO:0007669"/>
    <property type="project" value="InterPro"/>
</dbReference>
<protein>
    <submittedName>
        <fullName evidence="2">Uncharacterized protein</fullName>
    </submittedName>
</protein>
<evidence type="ECO:0000313" key="3">
    <source>
        <dbReference type="Proteomes" id="UP001374579"/>
    </source>
</evidence>